<keyword evidence="3" id="KW-1185">Reference proteome</keyword>
<feature type="region of interest" description="Disordered" evidence="1">
    <location>
        <begin position="1"/>
        <end position="33"/>
    </location>
</feature>
<dbReference type="GeneTree" id="ENSGT00910000146605"/>
<dbReference type="Ensembl" id="ENSSBOT00000036346.1">
    <property type="protein sequence ID" value="ENSSBOP00000019525.1"/>
    <property type="gene ID" value="ENSSBOG00000026367.1"/>
</dbReference>
<protein>
    <submittedName>
        <fullName evidence="2">Uncharacterized protein</fullName>
    </submittedName>
</protein>
<dbReference type="AlphaFoldDB" id="A0A2K6TIT0"/>
<dbReference type="Proteomes" id="UP000233220">
    <property type="component" value="Unplaced"/>
</dbReference>
<evidence type="ECO:0000313" key="3">
    <source>
        <dbReference type="Proteomes" id="UP000233220"/>
    </source>
</evidence>
<evidence type="ECO:0000313" key="2">
    <source>
        <dbReference type="Ensembl" id="ENSSBOP00000019525.1"/>
    </source>
</evidence>
<reference evidence="2" key="1">
    <citation type="submission" date="2025-08" db="UniProtKB">
        <authorList>
            <consortium name="Ensembl"/>
        </authorList>
    </citation>
    <scope>IDENTIFICATION</scope>
</reference>
<sequence>NNRIPNLPERLEELRPTLEASEESPAHDGRGDAERPVDVWVRLCGIVAGFNVKSHPDSGIVIGISIAEVFF</sequence>
<proteinExistence type="predicted"/>
<evidence type="ECO:0000256" key="1">
    <source>
        <dbReference type="SAM" id="MobiDB-lite"/>
    </source>
</evidence>
<feature type="compositionally biased region" description="Basic and acidic residues" evidence="1">
    <location>
        <begin position="24"/>
        <end position="33"/>
    </location>
</feature>
<organism evidence="2 3">
    <name type="scientific">Saimiri boliviensis boliviensis</name>
    <name type="common">Bolivian squirrel monkey</name>
    <dbReference type="NCBI Taxonomy" id="39432"/>
    <lineage>
        <taxon>Eukaryota</taxon>
        <taxon>Metazoa</taxon>
        <taxon>Chordata</taxon>
        <taxon>Craniata</taxon>
        <taxon>Vertebrata</taxon>
        <taxon>Euteleostomi</taxon>
        <taxon>Mammalia</taxon>
        <taxon>Eutheria</taxon>
        <taxon>Euarchontoglires</taxon>
        <taxon>Primates</taxon>
        <taxon>Haplorrhini</taxon>
        <taxon>Platyrrhini</taxon>
        <taxon>Cebidae</taxon>
        <taxon>Saimiriinae</taxon>
        <taxon>Saimiri</taxon>
    </lineage>
</organism>
<name>A0A2K6TIT0_SAIBB</name>
<accession>A0A2K6TIT0</accession>
<dbReference type="AntiFam" id="ANF00059">
    <property type="entry name" value="Ret finger protein-like 3 antisense"/>
</dbReference>
<reference evidence="2" key="2">
    <citation type="submission" date="2025-09" db="UniProtKB">
        <authorList>
            <consortium name="Ensembl"/>
        </authorList>
    </citation>
    <scope>IDENTIFICATION</scope>
</reference>